<comment type="caution">
    <text evidence="2">The sequence shown here is derived from an EMBL/GenBank/DDBJ whole genome shotgun (WGS) entry which is preliminary data.</text>
</comment>
<name>A0A1A3C476_MYCAS</name>
<dbReference type="EMBL" id="LZKQ01000210">
    <property type="protein sequence ID" value="OBI80536.1"/>
    <property type="molecule type" value="Genomic_DNA"/>
</dbReference>
<evidence type="ECO:0000313" key="2">
    <source>
        <dbReference type="EMBL" id="OBI80536.1"/>
    </source>
</evidence>
<dbReference type="AlphaFoldDB" id="A0A1A3C476"/>
<keyword evidence="1" id="KW-0812">Transmembrane</keyword>
<dbReference type="RefSeq" id="WP_065122034.1">
    <property type="nucleotide sequence ID" value="NZ_LZKQ01000210.1"/>
</dbReference>
<accession>A0A1A3C476</accession>
<dbReference type="STRING" id="1790.A5645_20740"/>
<protein>
    <submittedName>
        <fullName evidence="2">Uncharacterized protein</fullName>
    </submittedName>
</protein>
<dbReference type="OrthoDB" id="4746532at2"/>
<evidence type="ECO:0000256" key="1">
    <source>
        <dbReference type="SAM" id="Phobius"/>
    </source>
</evidence>
<sequence length="97" mass="10620">MTKAGLWLNAVLATAGIVAFLVMAGFFGYKWLAHDEENRAYACGSGTRGGTCFEGETVNMVLTFVFGGIAVLGIVLLVHSIRHHRRAEEPAPRWRDI</sequence>
<gene>
    <name evidence="2" type="ORF">A9X01_24985</name>
</gene>
<reference evidence="2 3" key="1">
    <citation type="submission" date="2016-06" db="EMBL/GenBank/DDBJ databases">
        <authorList>
            <person name="Kjaerup R.B."/>
            <person name="Dalgaard T.S."/>
            <person name="Juul-Madsen H.R."/>
        </authorList>
    </citation>
    <scope>NUCLEOTIDE SEQUENCE [LARGE SCALE GENOMIC DNA]</scope>
    <source>
        <strain evidence="2 3">1081914.2</strain>
    </source>
</reference>
<organism evidence="2 3">
    <name type="scientific">Mycobacterium asiaticum</name>
    <dbReference type="NCBI Taxonomy" id="1790"/>
    <lineage>
        <taxon>Bacteria</taxon>
        <taxon>Bacillati</taxon>
        <taxon>Actinomycetota</taxon>
        <taxon>Actinomycetes</taxon>
        <taxon>Mycobacteriales</taxon>
        <taxon>Mycobacteriaceae</taxon>
        <taxon>Mycobacterium</taxon>
    </lineage>
</organism>
<feature type="transmembrane region" description="Helical" evidence="1">
    <location>
        <begin position="7"/>
        <end position="29"/>
    </location>
</feature>
<evidence type="ECO:0000313" key="3">
    <source>
        <dbReference type="Proteomes" id="UP000093795"/>
    </source>
</evidence>
<feature type="transmembrane region" description="Helical" evidence="1">
    <location>
        <begin position="58"/>
        <end position="78"/>
    </location>
</feature>
<keyword evidence="1" id="KW-1133">Transmembrane helix</keyword>
<dbReference type="Proteomes" id="UP000093795">
    <property type="component" value="Unassembled WGS sequence"/>
</dbReference>
<keyword evidence="1" id="KW-0472">Membrane</keyword>
<proteinExistence type="predicted"/>